<keyword evidence="2 6" id="KW-0328">Glycosyltransferase</keyword>
<dbReference type="PANTHER" id="PTHR43630">
    <property type="entry name" value="POLY-BETA-1,6-N-ACETYL-D-GLUCOSAMINE SYNTHASE"/>
    <property type="match status" value="1"/>
</dbReference>
<dbReference type="Pfam" id="PF00535">
    <property type="entry name" value="Glycos_transf_2"/>
    <property type="match status" value="1"/>
</dbReference>
<feature type="transmembrane region" description="Helical" evidence="4">
    <location>
        <begin position="309"/>
        <end position="328"/>
    </location>
</feature>
<dbReference type="GO" id="GO:0016757">
    <property type="term" value="F:glycosyltransferase activity"/>
    <property type="evidence" value="ECO:0007669"/>
    <property type="project" value="UniProtKB-KW"/>
</dbReference>
<gene>
    <name evidence="7" type="ORF">R3L15_00980</name>
    <name evidence="6" type="ORF">R3L16_06415</name>
</gene>
<dbReference type="CDD" id="cd04192">
    <property type="entry name" value="GT_2_like_e"/>
    <property type="match status" value="1"/>
</dbReference>
<name>A0AAU6P2Q2_9FLAO</name>
<dbReference type="EMBL" id="CP136924">
    <property type="protein sequence ID" value="WXA04121.1"/>
    <property type="molecule type" value="Genomic_DNA"/>
</dbReference>
<feature type="transmembrane region" description="Helical" evidence="4">
    <location>
        <begin position="285"/>
        <end position="303"/>
    </location>
</feature>
<organism evidence="6 8">
    <name type="scientific">Mangrovimonas cancribranchiae</name>
    <dbReference type="NCBI Taxonomy" id="3080055"/>
    <lineage>
        <taxon>Bacteria</taxon>
        <taxon>Pseudomonadati</taxon>
        <taxon>Bacteroidota</taxon>
        <taxon>Flavobacteriia</taxon>
        <taxon>Flavobacteriales</taxon>
        <taxon>Flavobacteriaceae</taxon>
        <taxon>Mangrovimonas</taxon>
    </lineage>
</organism>
<feature type="domain" description="Glycosyltransferase 2-like" evidence="5">
    <location>
        <begin position="42"/>
        <end position="172"/>
    </location>
</feature>
<dbReference type="Proteomes" id="UP001368318">
    <property type="component" value="Chromosome"/>
</dbReference>
<keyword evidence="3 6" id="KW-0808">Transferase</keyword>
<dbReference type="EC" id="2.4.-.-" evidence="6"/>
<sequence length="375" mass="42247">MLIVFAIIIITSYLVLVGCFVIGFNKTPSYTCKELVAKNTFSVIIPFRNEAKDLPFLLESIKALKYSKSHFEILFVDDASKDNSVKLIQDYLKNSDVDFTILNNKRTSNSPKKDAITTAISVAKYSWIITTDADCILPNSWLNCFNSFIAKKEPKVIVAPVTLHKTNTFFKCYQLLDVLSLQGTTIGGFGLKQPFMANGANLAYQKTVFLKVNGFSSNNNIASGDDIFLLENALKYFPKNVLYLKNNKAIVTTKTETTLKAYFQQRLRWASKATHYSSNFAKTTGIIVLLANGVLVGFSVMGLTGNFNFKLLLCFFLIKGLIDYLLIAKTARFFKQSFSFTTYIISVFLYPFMSVFVAIASIFSSYKWKGRTFKK</sequence>
<dbReference type="InterPro" id="IPR029044">
    <property type="entry name" value="Nucleotide-diphossugar_trans"/>
</dbReference>
<keyword evidence="4" id="KW-0472">Membrane</keyword>
<evidence type="ECO:0000259" key="5">
    <source>
        <dbReference type="Pfam" id="PF00535"/>
    </source>
</evidence>
<dbReference type="AlphaFoldDB" id="A0AAU6P2Q2"/>
<dbReference type="SUPFAM" id="SSF53448">
    <property type="entry name" value="Nucleotide-diphospho-sugar transferases"/>
    <property type="match status" value="1"/>
</dbReference>
<keyword evidence="4" id="KW-0812">Transmembrane</keyword>
<feature type="transmembrane region" description="Helical" evidence="4">
    <location>
        <begin position="340"/>
        <end position="363"/>
    </location>
</feature>
<accession>A0AAU6P2Q2</accession>
<dbReference type="PANTHER" id="PTHR43630:SF1">
    <property type="entry name" value="POLY-BETA-1,6-N-ACETYL-D-GLUCOSAMINE SYNTHASE"/>
    <property type="match status" value="1"/>
</dbReference>
<evidence type="ECO:0000256" key="2">
    <source>
        <dbReference type="ARBA" id="ARBA00022676"/>
    </source>
</evidence>
<evidence type="ECO:0000256" key="3">
    <source>
        <dbReference type="ARBA" id="ARBA00022679"/>
    </source>
</evidence>
<proteinExistence type="inferred from homology"/>
<dbReference type="EMBL" id="CP136925">
    <property type="protein sequence ID" value="WXA13461.1"/>
    <property type="molecule type" value="Genomic_DNA"/>
</dbReference>
<feature type="transmembrane region" description="Helical" evidence="4">
    <location>
        <begin position="6"/>
        <end position="24"/>
    </location>
</feature>
<dbReference type="Gene3D" id="3.90.550.10">
    <property type="entry name" value="Spore Coat Polysaccharide Biosynthesis Protein SpsA, Chain A"/>
    <property type="match status" value="1"/>
</dbReference>
<comment type="similarity">
    <text evidence="1">Belongs to the glycosyltransferase 2 family.</text>
</comment>
<dbReference type="InterPro" id="IPR001173">
    <property type="entry name" value="Glyco_trans_2-like"/>
</dbReference>
<reference evidence="6 8" key="1">
    <citation type="submission" date="2023-10" db="EMBL/GenBank/DDBJ databases">
        <title>Culture-based analysis of two novel bacteria associated with mangrove crab gills.</title>
        <authorList>
            <person name="Yang X."/>
            <person name="Garuglieri E."/>
            <person name="Van Goethem M.W."/>
            <person name="Fusi M."/>
            <person name="Marasco R."/>
            <person name="Daffonchio D.G."/>
        </authorList>
    </citation>
    <scope>NUCLEOTIDE SEQUENCE [LARGE SCALE GENOMIC DNA]</scope>
    <source>
        <strain evidence="7">UG2-1</strain>
        <strain evidence="6">UG2-2</strain>
        <strain evidence="8">UG2_2</strain>
    </source>
</reference>
<dbReference type="KEGG" id="mcaa:R3L15_00980"/>
<protein>
    <submittedName>
        <fullName evidence="6">Glycosyltransferase</fullName>
        <ecNumber evidence="6">2.4.-.-</ecNumber>
    </submittedName>
</protein>
<evidence type="ECO:0000313" key="6">
    <source>
        <dbReference type="EMBL" id="WXA04121.1"/>
    </source>
</evidence>
<evidence type="ECO:0000313" key="7">
    <source>
        <dbReference type="EMBL" id="WXA13461.1"/>
    </source>
</evidence>
<keyword evidence="4" id="KW-1133">Transmembrane helix</keyword>
<dbReference type="RefSeq" id="WP_338732705.1">
    <property type="nucleotide sequence ID" value="NZ_CP136924.1"/>
</dbReference>
<evidence type="ECO:0000313" key="8">
    <source>
        <dbReference type="Proteomes" id="UP001368318"/>
    </source>
</evidence>
<keyword evidence="8" id="KW-1185">Reference proteome</keyword>
<evidence type="ECO:0000256" key="1">
    <source>
        <dbReference type="ARBA" id="ARBA00006739"/>
    </source>
</evidence>
<evidence type="ECO:0000256" key="4">
    <source>
        <dbReference type="SAM" id="Phobius"/>
    </source>
</evidence>